<dbReference type="Proteomes" id="UP000612893">
    <property type="component" value="Unassembled WGS sequence"/>
</dbReference>
<gene>
    <name evidence="1" type="ORF">JF922_01980</name>
</gene>
<sequence length="66" mass="7478">MPEYMVVEQHQLIDSSEFEGHRFGTGVSFILVDMPPGRLKQVDIHLSPTIVTEWLDRDRGAQAAEP</sequence>
<protein>
    <submittedName>
        <fullName evidence="1">Uncharacterized protein</fullName>
    </submittedName>
</protein>
<evidence type="ECO:0000313" key="1">
    <source>
        <dbReference type="EMBL" id="MBJ7596843.1"/>
    </source>
</evidence>
<proteinExistence type="predicted"/>
<dbReference type="AlphaFoldDB" id="A0A934K747"/>
<name>A0A934K747_9BACT</name>
<accession>A0A934K747</accession>
<reference evidence="1" key="1">
    <citation type="submission" date="2020-10" db="EMBL/GenBank/DDBJ databases">
        <title>Ca. Dormibacterota MAGs.</title>
        <authorList>
            <person name="Montgomery K."/>
        </authorList>
    </citation>
    <scope>NUCLEOTIDE SEQUENCE [LARGE SCALE GENOMIC DNA]</scope>
    <source>
        <strain evidence="1">SC8812_S17_10</strain>
    </source>
</reference>
<comment type="caution">
    <text evidence="1">The sequence shown here is derived from an EMBL/GenBank/DDBJ whole genome shotgun (WGS) entry which is preliminary data.</text>
</comment>
<dbReference type="RefSeq" id="WP_338198676.1">
    <property type="nucleotide sequence ID" value="NZ_JAEKNR010000024.1"/>
</dbReference>
<dbReference type="EMBL" id="JAEKNR010000024">
    <property type="protein sequence ID" value="MBJ7596843.1"/>
    <property type="molecule type" value="Genomic_DNA"/>
</dbReference>
<keyword evidence="2" id="KW-1185">Reference proteome</keyword>
<organism evidence="1 2">
    <name type="scientific">Candidatus Nephthysia bennettiae</name>
    <dbReference type="NCBI Taxonomy" id="3127016"/>
    <lineage>
        <taxon>Bacteria</taxon>
        <taxon>Bacillati</taxon>
        <taxon>Candidatus Dormiibacterota</taxon>
        <taxon>Candidatus Dormibacteria</taxon>
        <taxon>Candidatus Dormibacterales</taxon>
        <taxon>Candidatus Dormibacteraceae</taxon>
        <taxon>Candidatus Nephthysia</taxon>
    </lineage>
</organism>
<evidence type="ECO:0000313" key="2">
    <source>
        <dbReference type="Proteomes" id="UP000612893"/>
    </source>
</evidence>